<evidence type="ECO:0000313" key="4">
    <source>
        <dbReference type="Proteomes" id="UP000295210"/>
    </source>
</evidence>
<sequence length="395" mass="42118">MWRVILSFLIAGTSMTVTADSLHAAGLRDSDRTYPMDRTHWQMSPPIGWAGRVEGVATFARDEGIPTGTMKLNEGVATLSEGTFAQGQIDLDIKPLGYNDAGIIFRRRGDDDGEFVYVRANPDCPAAQDCVQYAPVTHGLMGWNIYPNYQASAPINATGWNHLTIRVAGDRMQVFVNHAAEPVLTVARLLGLTSQGGIALKGPAVYANLIVQSGPPVMVAAAAPAAAPGLLTNWLAAPPTANPTPLTVSIADVPPDGAWQSIAVEPTGLVNLGRTFGAAHAPSVSVGWLKAVIDSSAPRRAFLHAGFAMQVVVFVNGQPVYRGNNPYYPEEARLSPGGRIGFDNALIPIDLKRGHNEIVLAVGNDWRADPPERHPSHYGWAAEARIDDDPSNPGS</sequence>
<keyword evidence="2" id="KW-0732">Signal</keyword>
<feature type="signal peptide" evidence="2">
    <location>
        <begin position="1"/>
        <end position="19"/>
    </location>
</feature>
<feature type="chain" id="PRO_5020403778" description="3-keto-disaccharide hydrolase domain-containing protein" evidence="2">
    <location>
        <begin position="20"/>
        <end position="395"/>
    </location>
</feature>
<dbReference type="AlphaFoldDB" id="A0A4R1KWS6"/>
<comment type="caution">
    <text evidence="3">The sequence shown here is derived from an EMBL/GenBank/DDBJ whole genome shotgun (WGS) entry which is preliminary data.</text>
</comment>
<dbReference type="EMBL" id="SMGK01000008">
    <property type="protein sequence ID" value="TCK69755.1"/>
    <property type="molecule type" value="Genomic_DNA"/>
</dbReference>
<evidence type="ECO:0000256" key="2">
    <source>
        <dbReference type="SAM" id="SignalP"/>
    </source>
</evidence>
<name>A0A4R1KWS6_9BACT</name>
<gene>
    <name evidence="3" type="ORF">C7378_3503</name>
</gene>
<dbReference type="Gene3D" id="2.60.120.560">
    <property type="entry name" value="Exo-inulinase, domain 1"/>
    <property type="match status" value="1"/>
</dbReference>
<dbReference type="Proteomes" id="UP000295210">
    <property type="component" value="Unassembled WGS sequence"/>
</dbReference>
<accession>A0A4R1KWS6</accession>
<keyword evidence="4" id="KW-1185">Reference proteome</keyword>
<protein>
    <recommendedName>
        <fullName evidence="5">3-keto-disaccharide hydrolase domain-containing protein</fullName>
    </recommendedName>
</protein>
<proteinExistence type="predicted"/>
<reference evidence="3 4" key="1">
    <citation type="submission" date="2019-03" db="EMBL/GenBank/DDBJ databases">
        <title>Genomic Encyclopedia of Type Strains, Phase IV (KMG-IV): sequencing the most valuable type-strain genomes for metagenomic binning, comparative biology and taxonomic classification.</title>
        <authorList>
            <person name="Goeker M."/>
        </authorList>
    </citation>
    <scope>NUCLEOTIDE SEQUENCE [LARGE SCALE GENOMIC DNA]</scope>
    <source>
        <strain evidence="3 4">DSM 103428</strain>
    </source>
</reference>
<evidence type="ECO:0000313" key="3">
    <source>
        <dbReference type="EMBL" id="TCK69755.1"/>
    </source>
</evidence>
<evidence type="ECO:0008006" key="5">
    <source>
        <dbReference type="Google" id="ProtNLM"/>
    </source>
</evidence>
<organism evidence="3 4">
    <name type="scientific">Acidipila rosea</name>
    <dbReference type="NCBI Taxonomy" id="768535"/>
    <lineage>
        <taxon>Bacteria</taxon>
        <taxon>Pseudomonadati</taxon>
        <taxon>Acidobacteriota</taxon>
        <taxon>Terriglobia</taxon>
        <taxon>Terriglobales</taxon>
        <taxon>Acidobacteriaceae</taxon>
        <taxon>Acidipila</taxon>
    </lineage>
</organism>
<evidence type="ECO:0000256" key="1">
    <source>
        <dbReference type="SAM" id="MobiDB-lite"/>
    </source>
</evidence>
<feature type="region of interest" description="Disordered" evidence="1">
    <location>
        <begin position="371"/>
        <end position="395"/>
    </location>
</feature>